<sequence>MALNRGRIWLGGLAGGVIWNLWSFFVYHFITGARYVVVQNAGWFLKTPRYPFFVAQWTVLLFILAIAVAHLYAWARPGLGPGPGTALKIGFLVGFFAGFPENFAQATWSAIGRALPFGWMVEMWLGAILAAMVAGWLYKD</sequence>
<evidence type="ECO:0000313" key="3">
    <source>
        <dbReference type="Proteomes" id="UP000238701"/>
    </source>
</evidence>
<evidence type="ECO:0000256" key="1">
    <source>
        <dbReference type="SAM" id="Phobius"/>
    </source>
</evidence>
<reference evidence="3" key="1">
    <citation type="submission" date="2018-02" db="EMBL/GenBank/DDBJ databases">
        <authorList>
            <person name="Hausmann B."/>
        </authorList>
    </citation>
    <scope>NUCLEOTIDE SEQUENCE [LARGE SCALE GENOMIC DNA]</scope>
    <source>
        <strain evidence="3">Peat soil MAG SbA1</strain>
    </source>
</reference>
<feature type="transmembrane region" description="Helical" evidence="1">
    <location>
        <begin position="86"/>
        <end position="111"/>
    </location>
</feature>
<feature type="transmembrane region" description="Helical" evidence="1">
    <location>
        <begin position="117"/>
        <end position="138"/>
    </location>
</feature>
<feature type="transmembrane region" description="Helical" evidence="1">
    <location>
        <begin position="50"/>
        <end position="74"/>
    </location>
</feature>
<organism evidence="2 3">
    <name type="scientific">Candidatus Sulfotelmatobacter kueseliae</name>
    <dbReference type="NCBI Taxonomy" id="2042962"/>
    <lineage>
        <taxon>Bacteria</taxon>
        <taxon>Pseudomonadati</taxon>
        <taxon>Acidobacteriota</taxon>
        <taxon>Terriglobia</taxon>
        <taxon>Terriglobales</taxon>
        <taxon>Candidatus Korobacteraceae</taxon>
        <taxon>Candidatus Sulfotelmatobacter</taxon>
    </lineage>
</organism>
<dbReference type="Proteomes" id="UP000238701">
    <property type="component" value="Unassembled WGS sequence"/>
</dbReference>
<gene>
    <name evidence="2" type="ORF">SBA1_1310027</name>
</gene>
<keyword evidence="1" id="KW-0472">Membrane</keyword>
<protein>
    <submittedName>
        <fullName evidence="2">Uncharacterized protein</fullName>
    </submittedName>
</protein>
<name>A0A2U3K4N2_9BACT</name>
<feature type="transmembrane region" description="Helical" evidence="1">
    <location>
        <begin position="7"/>
        <end position="30"/>
    </location>
</feature>
<dbReference type="EMBL" id="OMOD01000037">
    <property type="protein sequence ID" value="SPF34606.1"/>
    <property type="molecule type" value="Genomic_DNA"/>
</dbReference>
<dbReference type="AlphaFoldDB" id="A0A2U3K4N2"/>
<accession>A0A2U3K4N2</accession>
<dbReference type="OrthoDB" id="9855779at2"/>
<proteinExistence type="predicted"/>
<evidence type="ECO:0000313" key="2">
    <source>
        <dbReference type="EMBL" id="SPF34606.1"/>
    </source>
</evidence>
<keyword evidence="1" id="KW-1133">Transmembrane helix</keyword>
<keyword evidence="1" id="KW-0812">Transmembrane</keyword>